<evidence type="ECO:0008006" key="3">
    <source>
        <dbReference type="Google" id="ProtNLM"/>
    </source>
</evidence>
<dbReference type="InterPro" id="IPR010775">
    <property type="entry name" value="DUF1365"/>
</dbReference>
<proteinExistence type="predicted"/>
<gene>
    <name evidence="1" type="ordered locus">Hhal_0912</name>
</gene>
<dbReference type="RefSeq" id="WP_011813711.1">
    <property type="nucleotide sequence ID" value="NC_008789.1"/>
</dbReference>
<protein>
    <recommendedName>
        <fullName evidence="3">DUF1365 domain-containing protein</fullName>
    </recommendedName>
</protein>
<dbReference type="PANTHER" id="PTHR33973">
    <property type="entry name" value="OS07G0153300 PROTEIN"/>
    <property type="match status" value="1"/>
</dbReference>
<reference evidence="2" key="1">
    <citation type="submission" date="2006-12" db="EMBL/GenBank/DDBJ databases">
        <title>Complete sequence of Halorhodospira halophila SL1.</title>
        <authorList>
            <consortium name="US DOE Joint Genome Institute"/>
            <person name="Copeland A."/>
            <person name="Lucas S."/>
            <person name="Lapidus A."/>
            <person name="Barry K."/>
            <person name="Detter J.C."/>
            <person name="Glavina del Rio T."/>
            <person name="Hammon N."/>
            <person name="Israni S."/>
            <person name="Dalin E."/>
            <person name="Tice H."/>
            <person name="Pitluck S."/>
            <person name="Saunders E."/>
            <person name="Brettin T."/>
            <person name="Bruce D."/>
            <person name="Han C."/>
            <person name="Tapia R."/>
            <person name="Schmutz J."/>
            <person name="Larimer F."/>
            <person name="Land M."/>
            <person name="Hauser L."/>
            <person name="Kyrpides N."/>
            <person name="Mikhailova N."/>
            <person name="Hoff W."/>
            <person name="Richardson P."/>
        </authorList>
    </citation>
    <scope>NUCLEOTIDE SEQUENCE [LARGE SCALE GENOMIC DNA]</scope>
    <source>
        <strain evidence="2">DSM 244 / SL1</strain>
    </source>
</reference>
<evidence type="ECO:0000313" key="1">
    <source>
        <dbReference type="EMBL" id="ABM61688.1"/>
    </source>
</evidence>
<dbReference type="Proteomes" id="UP000000647">
    <property type="component" value="Chromosome"/>
</dbReference>
<name>A1WVH6_HALHL</name>
<dbReference type="KEGG" id="hha:Hhal_0912"/>
<sequence>MIEAPALYVGGVTHRRSIAPKYFFRYRYAAFLFDVDDLPALDARSRLFAYNRRGLISLHDQDYGPRDGTPLRPWIDSVLAERGLDTADGRVLLLTVPRVLNHAFNPLSVWFCLDRDEQPRAVLCEVHNTFGEVYGYLLHQDGAPMPFPIRSQATKVFHVSPFLPVDGEYRFRLSALTESLAVAIGYHGEEGRRLSAVQTGERRPLTDGQLLRILGRLPPPGLRALVGIHWQALKIYLRGGRFHSKPEPPKELVG</sequence>
<organism evidence="1 2">
    <name type="scientific">Halorhodospira halophila (strain DSM 244 / SL1)</name>
    <name type="common">Ectothiorhodospira halophila (strain DSM 244 / SL1)</name>
    <dbReference type="NCBI Taxonomy" id="349124"/>
    <lineage>
        <taxon>Bacteria</taxon>
        <taxon>Pseudomonadati</taxon>
        <taxon>Pseudomonadota</taxon>
        <taxon>Gammaproteobacteria</taxon>
        <taxon>Chromatiales</taxon>
        <taxon>Ectothiorhodospiraceae</taxon>
        <taxon>Halorhodospira</taxon>
    </lineage>
</organism>
<reference evidence="1 2" key="2">
    <citation type="journal article" date="2013" name="Stand. Genomic Sci.">
        <title>Complete genome sequence of Halorhodospira halophila SL1.</title>
        <authorList>
            <person name="Challacombe J.F."/>
            <person name="Majid S."/>
            <person name="Deole R."/>
            <person name="Brettin T.S."/>
            <person name="Bruce D."/>
            <person name="Delano S.F."/>
            <person name="Detter J.C."/>
            <person name="Gleasner C.D."/>
            <person name="Han C.S."/>
            <person name="Misra M."/>
            <person name="Reitenga K.G."/>
            <person name="Mikhailova N."/>
            <person name="Woyke T."/>
            <person name="Pitluck S."/>
            <person name="Nolan M."/>
            <person name="Land M.L."/>
            <person name="Saunders E."/>
            <person name="Tapia R."/>
            <person name="Lapidus A."/>
            <person name="Ivanova N."/>
            <person name="Hoff W.D."/>
        </authorList>
    </citation>
    <scope>NUCLEOTIDE SEQUENCE [LARGE SCALE GENOMIC DNA]</scope>
    <source>
        <strain evidence="2">DSM 244 / SL1</strain>
    </source>
</reference>
<dbReference type="Pfam" id="PF07103">
    <property type="entry name" value="DUF1365"/>
    <property type="match status" value="1"/>
</dbReference>
<dbReference type="HOGENOM" id="CLU_065913_1_0_6"/>
<keyword evidence="2" id="KW-1185">Reference proteome</keyword>
<dbReference type="STRING" id="349124.Hhal_0912"/>
<accession>A1WVH6</accession>
<dbReference type="AlphaFoldDB" id="A1WVH6"/>
<dbReference type="eggNOG" id="COG3496">
    <property type="taxonomic scope" value="Bacteria"/>
</dbReference>
<dbReference type="EMBL" id="CP000544">
    <property type="protein sequence ID" value="ABM61688.1"/>
    <property type="molecule type" value="Genomic_DNA"/>
</dbReference>
<dbReference type="OrthoDB" id="9778801at2"/>
<dbReference type="PANTHER" id="PTHR33973:SF4">
    <property type="entry name" value="OS07G0153300 PROTEIN"/>
    <property type="match status" value="1"/>
</dbReference>
<evidence type="ECO:0000313" key="2">
    <source>
        <dbReference type="Proteomes" id="UP000000647"/>
    </source>
</evidence>